<dbReference type="EMBL" id="KN824281">
    <property type="protein sequence ID" value="KIM31864.1"/>
    <property type="molecule type" value="Genomic_DNA"/>
</dbReference>
<dbReference type="HOGENOM" id="CLU_615632_0_0_1"/>
<feature type="binding site" evidence="7">
    <location>
        <position position="97"/>
    </location>
    <ligand>
        <name>Zn(2+)</name>
        <dbReference type="ChEBI" id="CHEBI:29105"/>
    </ligand>
</feature>
<dbReference type="GO" id="GO:0071244">
    <property type="term" value="P:cellular response to carbon dioxide"/>
    <property type="evidence" value="ECO:0007669"/>
    <property type="project" value="TreeGrafter"/>
</dbReference>
<comment type="catalytic activity">
    <reaction evidence="6">
        <text>hydrogencarbonate + H(+) = CO2 + H2O</text>
        <dbReference type="Rhea" id="RHEA:10748"/>
        <dbReference type="ChEBI" id="CHEBI:15377"/>
        <dbReference type="ChEBI" id="CHEBI:15378"/>
        <dbReference type="ChEBI" id="CHEBI:16526"/>
        <dbReference type="ChEBI" id="CHEBI:17544"/>
        <dbReference type="EC" id="4.2.1.1"/>
    </reaction>
</comment>
<keyword evidence="9" id="KW-0732">Signal</keyword>
<evidence type="ECO:0000256" key="8">
    <source>
        <dbReference type="SAM" id="MobiDB-lite"/>
    </source>
</evidence>
<dbReference type="PANTHER" id="PTHR11002:SF76">
    <property type="entry name" value="CARBONIC ANHYDRASE"/>
    <property type="match status" value="1"/>
</dbReference>
<dbReference type="PANTHER" id="PTHR11002">
    <property type="entry name" value="CARBONIC ANHYDRASE"/>
    <property type="match status" value="1"/>
</dbReference>
<dbReference type="EC" id="4.2.1.1" evidence="2"/>
<protein>
    <recommendedName>
        <fullName evidence="2">carbonic anhydrase</fullName>
        <ecNumber evidence="2">4.2.1.1</ecNumber>
    </recommendedName>
</protein>
<dbReference type="OrthoDB" id="10248475at2759"/>
<dbReference type="InterPro" id="IPR036874">
    <property type="entry name" value="Carbonic_anhydrase_sf"/>
</dbReference>
<organism evidence="10 11">
    <name type="scientific">Serendipita vermifera MAFF 305830</name>
    <dbReference type="NCBI Taxonomy" id="933852"/>
    <lineage>
        <taxon>Eukaryota</taxon>
        <taxon>Fungi</taxon>
        <taxon>Dikarya</taxon>
        <taxon>Basidiomycota</taxon>
        <taxon>Agaricomycotina</taxon>
        <taxon>Agaricomycetes</taxon>
        <taxon>Sebacinales</taxon>
        <taxon>Serendipitaceae</taxon>
        <taxon>Serendipita</taxon>
    </lineage>
</organism>
<reference evidence="10 11" key="1">
    <citation type="submission" date="2014-04" db="EMBL/GenBank/DDBJ databases">
        <authorList>
            <consortium name="DOE Joint Genome Institute"/>
            <person name="Kuo A."/>
            <person name="Zuccaro A."/>
            <person name="Kohler A."/>
            <person name="Nagy L.G."/>
            <person name="Floudas D."/>
            <person name="Copeland A."/>
            <person name="Barry K.W."/>
            <person name="Cichocki N."/>
            <person name="Veneault-Fourrey C."/>
            <person name="LaButti K."/>
            <person name="Lindquist E.A."/>
            <person name="Lipzen A."/>
            <person name="Lundell T."/>
            <person name="Morin E."/>
            <person name="Murat C."/>
            <person name="Sun H."/>
            <person name="Tunlid A."/>
            <person name="Henrissat B."/>
            <person name="Grigoriev I.V."/>
            <person name="Hibbett D.S."/>
            <person name="Martin F."/>
            <person name="Nordberg H.P."/>
            <person name="Cantor M.N."/>
            <person name="Hua S.X."/>
        </authorList>
    </citation>
    <scope>NUCLEOTIDE SEQUENCE [LARGE SCALE GENOMIC DNA]</scope>
    <source>
        <strain evidence="10 11">MAFF 305830</strain>
    </source>
</reference>
<dbReference type="Gene3D" id="3.40.1050.10">
    <property type="entry name" value="Carbonic anhydrase"/>
    <property type="match status" value="1"/>
</dbReference>
<reference evidence="11" key="2">
    <citation type="submission" date="2015-01" db="EMBL/GenBank/DDBJ databases">
        <title>Evolutionary Origins and Diversification of the Mycorrhizal Mutualists.</title>
        <authorList>
            <consortium name="DOE Joint Genome Institute"/>
            <consortium name="Mycorrhizal Genomics Consortium"/>
            <person name="Kohler A."/>
            <person name="Kuo A."/>
            <person name="Nagy L.G."/>
            <person name="Floudas D."/>
            <person name="Copeland A."/>
            <person name="Barry K.W."/>
            <person name="Cichocki N."/>
            <person name="Veneault-Fourrey C."/>
            <person name="LaButti K."/>
            <person name="Lindquist E.A."/>
            <person name="Lipzen A."/>
            <person name="Lundell T."/>
            <person name="Morin E."/>
            <person name="Murat C."/>
            <person name="Riley R."/>
            <person name="Ohm R."/>
            <person name="Sun H."/>
            <person name="Tunlid A."/>
            <person name="Henrissat B."/>
            <person name="Grigoriev I.V."/>
            <person name="Hibbett D.S."/>
            <person name="Martin F."/>
        </authorList>
    </citation>
    <scope>NUCLEOTIDE SEQUENCE [LARGE SCALE GENOMIC DNA]</scope>
    <source>
        <strain evidence="11">MAFF 305830</strain>
    </source>
</reference>
<evidence type="ECO:0000256" key="6">
    <source>
        <dbReference type="ARBA" id="ARBA00048348"/>
    </source>
</evidence>
<dbReference type="GO" id="GO:0004089">
    <property type="term" value="F:carbonate dehydratase activity"/>
    <property type="evidence" value="ECO:0007669"/>
    <property type="project" value="UniProtKB-EC"/>
</dbReference>
<keyword evidence="5" id="KW-0456">Lyase</keyword>
<accession>A0A0C3BIB2</accession>
<evidence type="ECO:0000256" key="3">
    <source>
        <dbReference type="ARBA" id="ARBA00022723"/>
    </source>
</evidence>
<comment type="cofactor">
    <cofactor evidence="7">
        <name>Zn(2+)</name>
        <dbReference type="ChEBI" id="CHEBI:29105"/>
    </cofactor>
    <text evidence="7">Binds 1 zinc ion per subunit.</text>
</comment>
<evidence type="ECO:0000256" key="4">
    <source>
        <dbReference type="ARBA" id="ARBA00022833"/>
    </source>
</evidence>
<feature type="binding site" evidence="7">
    <location>
        <position position="99"/>
    </location>
    <ligand>
        <name>Zn(2+)</name>
        <dbReference type="ChEBI" id="CHEBI:29105"/>
    </ligand>
</feature>
<comment type="similarity">
    <text evidence="1">Belongs to the beta-class carbonic anhydrase family.</text>
</comment>
<gene>
    <name evidence="10" type="ORF">M408DRAFT_327270</name>
</gene>
<evidence type="ECO:0000256" key="7">
    <source>
        <dbReference type="PIRSR" id="PIRSR601765-1"/>
    </source>
</evidence>
<keyword evidence="4 7" id="KW-0862">Zinc</keyword>
<proteinExistence type="inferred from homology"/>
<dbReference type="AlphaFoldDB" id="A0A0C3BIB2"/>
<dbReference type="GO" id="GO:0008270">
    <property type="term" value="F:zinc ion binding"/>
    <property type="evidence" value="ECO:0007669"/>
    <property type="project" value="InterPro"/>
</dbReference>
<feature type="binding site" evidence="7">
    <location>
        <position position="156"/>
    </location>
    <ligand>
        <name>Zn(2+)</name>
        <dbReference type="ChEBI" id="CHEBI:29105"/>
    </ligand>
</feature>
<dbReference type="SMART" id="SM00947">
    <property type="entry name" value="Pro_CA"/>
    <property type="match status" value="1"/>
</dbReference>
<dbReference type="STRING" id="933852.A0A0C3BIB2"/>
<evidence type="ECO:0000313" key="10">
    <source>
        <dbReference type="EMBL" id="KIM31864.1"/>
    </source>
</evidence>
<dbReference type="InterPro" id="IPR001765">
    <property type="entry name" value="Carbonic_anhydrase"/>
</dbReference>
<feature type="compositionally biased region" description="Low complexity" evidence="8">
    <location>
        <begin position="312"/>
        <end position="388"/>
    </location>
</feature>
<keyword evidence="3 7" id="KW-0479">Metal-binding</keyword>
<feature type="signal peptide" evidence="9">
    <location>
        <begin position="1"/>
        <end position="18"/>
    </location>
</feature>
<evidence type="ECO:0000256" key="1">
    <source>
        <dbReference type="ARBA" id="ARBA00006217"/>
    </source>
</evidence>
<evidence type="ECO:0000256" key="9">
    <source>
        <dbReference type="SAM" id="SignalP"/>
    </source>
</evidence>
<name>A0A0C3BIB2_SERVB</name>
<feature type="chain" id="PRO_5002161813" description="carbonic anhydrase" evidence="9">
    <location>
        <begin position="19"/>
        <end position="445"/>
    </location>
</feature>
<feature type="compositionally biased region" description="Polar residues" evidence="8">
    <location>
        <begin position="389"/>
        <end position="402"/>
    </location>
</feature>
<dbReference type="Pfam" id="PF00484">
    <property type="entry name" value="Pro_CA"/>
    <property type="match status" value="1"/>
</dbReference>
<dbReference type="GO" id="GO:0034599">
    <property type="term" value="P:cellular response to oxidative stress"/>
    <property type="evidence" value="ECO:0007669"/>
    <property type="project" value="TreeGrafter"/>
</dbReference>
<feature type="region of interest" description="Disordered" evidence="8">
    <location>
        <begin position="308"/>
        <end position="445"/>
    </location>
</feature>
<evidence type="ECO:0000256" key="5">
    <source>
        <dbReference type="ARBA" id="ARBA00023239"/>
    </source>
</evidence>
<evidence type="ECO:0000313" key="11">
    <source>
        <dbReference type="Proteomes" id="UP000054097"/>
    </source>
</evidence>
<evidence type="ECO:0000256" key="2">
    <source>
        <dbReference type="ARBA" id="ARBA00012925"/>
    </source>
</evidence>
<keyword evidence="11" id="KW-1185">Reference proteome</keyword>
<sequence>MFSLRAIIVLSLSLLVTAHPHPHDNAAPLFFRRETTETGGSSNEGSSGTVGAFSASRFPAVQDALAGNERFRQTRNDSAIRALVADGQKPPFMMVSCSDSRAPEATIFDSQPGTFFMERNIANQYKPGDENAQSVMAYGVRVLGVQHVVVMGHYGCGGIAAAIASAPKTNINVATHIVQTWIGDVRALYLSSNRTEIAEMRTRNLEREAAGETVEEPDVQEPGFRALVEENVKQQVKRITESSVISNLNEEVILKLNTDGTRRADAPAEEGAGGEEATLIPVFVHGWVHDIETGEVIDLNISTGPAGFENFTPPAAGEEQPAEEPAASSSVSEGEGATSTSEGAAEPTSSGEAAEPSSSAAEGEGESSSSAEAEPTTAPSAAEPETTSGTENVAPQPVQQASGDVRVHGPGTRPASNTPAARMKRSQSRRLSFAQRRALTAQQAK</sequence>
<feature type="binding site" evidence="7">
    <location>
        <position position="153"/>
    </location>
    <ligand>
        <name>Zn(2+)</name>
        <dbReference type="ChEBI" id="CHEBI:29105"/>
    </ligand>
</feature>
<dbReference type="Proteomes" id="UP000054097">
    <property type="component" value="Unassembled WGS sequence"/>
</dbReference>
<dbReference type="SUPFAM" id="SSF53056">
    <property type="entry name" value="beta-carbonic anhydrase, cab"/>
    <property type="match status" value="1"/>
</dbReference>